<feature type="compositionally biased region" description="Basic residues" evidence="5">
    <location>
        <begin position="275"/>
        <end position="284"/>
    </location>
</feature>
<reference evidence="9 10" key="1">
    <citation type="journal article" date="2023" name="Sci. Data">
        <title>Genome assembly of the Korean intertidal mud-creeper Batillaria attramentaria.</title>
        <authorList>
            <person name="Patra A.K."/>
            <person name="Ho P.T."/>
            <person name="Jun S."/>
            <person name="Lee S.J."/>
            <person name="Kim Y."/>
            <person name="Won Y.J."/>
        </authorList>
    </citation>
    <scope>NUCLEOTIDE SEQUENCE [LARGE SCALE GENOMIC DNA]</scope>
    <source>
        <strain evidence="9">Wonlab-2016</strain>
    </source>
</reference>
<feature type="domain" description="RPAP1/MINIYO-like TPR repeats" evidence="8">
    <location>
        <begin position="986"/>
        <end position="1208"/>
    </location>
</feature>
<comment type="subcellular location">
    <subcellularLocation>
        <location evidence="1">Nucleus</location>
    </subcellularLocation>
</comment>
<comment type="similarity">
    <text evidence="2">Belongs to the RPAP1 family.</text>
</comment>
<dbReference type="InterPro" id="IPR013930">
    <property type="entry name" value="RPAP1_N"/>
</dbReference>
<feature type="region of interest" description="Disordered" evidence="5">
    <location>
        <begin position="263"/>
        <end position="297"/>
    </location>
</feature>
<comment type="caution">
    <text evidence="9">The sequence shown here is derived from an EMBL/GenBank/DDBJ whole genome shotgun (WGS) entry which is preliminary data.</text>
</comment>
<feature type="compositionally biased region" description="Basic and acidic residues" evidence="5">
    <location>
        <begin position="38"/>
        <end position="49"/>
    </location>
</feature>
<accession>A0ABD0JC42</accession>
<evidence type="ECO:0000313" key="10">
    <source>
        <dbReference type="Proteomes" id="UP001519460"/>
    </source>
</evidence>
<keyword evidence="10" id="KW-1185">Reference proteome</keyword>
<keyword evidence="3" id="KW-0804">Transcription</keyword>
<evidence type="ECO:0000259" key="7">
    <source>
        <dbReference type="Pfam" id="PF08621"/>
    </source>
</evidence>
<dbReference type="InterPro" id="IPR057989">
    <property type="entry name" value="TPR_RPAP1/MINIYO-like"/>
</dbReference>
<dbReference type="PANTHER" id="PTHR21483">
    <property type="entry name" value="RNA POLYMERASE II-ASSOCIATED PROTEIN 1"/>
    <property type="match status" value="1"/>
</dbReference>
<dbReference type="Proteomes" id="UP001519460">
    <property type="component" value="Unassembled WGS sequence"/>
</dbReference>
<evidence type="ECO:0000256" key="4">
    <source>
        <dbReference type="ARBA" id="ARBA00023242"/>
    </source>
</evidence>
<dbReference type="InterPro" id="IPR039913">
    <property type="entry name" value="RPAP1/Rba50"/>
</dbReference>
<evidence type="ECO:0000256" key="5">
    <source>
        <dbReference type="SAM" id="MobiDB-lite"/>
    </source>
</evidence>
<organism evidence="9 10">
    <name type="scientific">Batillaria attramentaria</name>
    <dbReference type="NCBI Taxonomy" id="370345"/>
    <lineage>
        <taxon>Eukaryota</taxon>
        <taxon>Metazoa</taxon>
        <taxon>Spiralia</taxon>
        <taxon>Lophotrochozoa</taxon>
        <taxon>Mollusca</taxon>
        <taxon>Gastropoda</taxon>
        <taxon>Caenogastropoda</taxon>
        <taxon>Sorbeoconcha</taxon>
        <taxon>Cerithioidea</taxon>
        <taxon>Batillariidae</taxon>
        <taxon>Batillaria</taxon>
    </lineage>
</organism>
<evidence type="ECO:0000256" key="3">
    <source>
        <dbReference type="ARBA" id="ARBA00023163"/>
    </source>
</evidence>
<dbReference type="EMBL" id="JACVVK020000510">
    <property type="protein sequence ID" value="KAK7469640.1"/>
    <property type="molecule type" value="Genomic_DNA"/>
</dbReference>
<dbReference type="InterPro" id="IPR016024">
    <property type="entry name" value="ARM-type_fold"/>
</dbReference>
<keyword evidence="4" id="KW-0539">Nucleus</keyword>
<feature type="region of interest" description="Disordered" evidence="5">
    <location>
        <begin position="26"/>
        <end position="93"/>
    </location>
</feature>
<feature type="domain" description="RPAP1 N-terminal" evidence="7">
    <location>
        <begin position="222"/>
        <end position="265"/>
    </location>
</feature>
<dbReference type="Pfam" id="PF08621">
    <property type="entry name" value="RPAP1_N"/>
    <property type="match status" value="1"/>
</dbReference>
<dbReference type="InterPro" id="IPR013929">
    <property type="entry name" value="RPAP1_C"/>
</dbReference>
<evidence type="ECO:0000259" key="8">
    <source>
        <dbReference type="Pfam" id="PF25766"/>
    </source>
</evidence>
<evidence type="ECO:0000256" key="2">
    <source>
        <dbReference type="ARBA" id="ARBA00009953"/>
    </source>
</evidence>
<dbReference type="Pfam" id="PF25766">
    <property type="entry name" value="TPR_RPAP1"/>
    <property type="match status" value="1"/>
</dbReference>
<evidence type="ECO:0008006" key="11">
    <source>
        <dbReference type="Google" id="ProtNLM"/>
    </source>
</evidence>
<evidence type="ECO:0000256" key="1">
    <source>
        <dbReference type="ARBA" id="ARBA00004123"/>
    </source>
</evidence>
<dbReference type="PANTHER" id="PTHR21483:SF18">
    <property type="entry name" value="RNA POLYMERASE II-ASSOCIATED PROTEIN 1"/>
    <property type="match status" value="1"/>
</dbReference>
<feature type="domain" description="RPAP1 C-terminal" evidence="6">
    <location>
        <begin position="339"/>
        <end position="404"/>
    </location>
</feature>
<protein>
    <recommendedName>
        <fullName evidence="11">RNA polymerase II-associated protein 1</fullName>
    </recommendedName>
</protein>
<name>A0ABD0JC42_9CAEN</name>
<evidence type="ECO:0000313" key="9">
    <source>
        <dbReference type="EMBL" id="KAK7469640.1"/>
    </source>
</evidence>
<gene>
    <name evidence="9" type="ORF">BaRGS_00036369</name>
</gene>
<proteinExistence type="inferred from homology"/>
<sequence length="1328" mass="148736">MERPKRGEDEDELLQFQQEFLASKASPSVSVVKKADKRKPGDTDRDVVHMETLPAAEPTFDPAPPKKSRFRAGREKKVAQESGEGASSTAASAFSVEDIVDKHEEGMAAVLTSIIERDTRNSAFSLPRPVTQPFPSVTERHVTEQPAPAGGKKQSLFARQIQEQGVRDFGVMLQEERVKMDTGNDARLEANSAPVSVQQTDTTSHFISGLGLSASQAEEEARSIHQENLHKLSDMSEQEILEEQQKLLQMLDPQMVEFLKSKSKTAANTGVPSKPKPKHGKGKAKPPPQDTANTQSLPEDVAMVEKERWLHMDKIEYDKLEWMKDLPLPSAGDVQTGQQARFDFRGNVVPADADVPVTTGLHHHGDEPERAGYTLEELFTLARSSNIQQRGLALNTLGYITQKAKQGMLEDFVQTPILPTILDGGVIFLLRWACDDSVDSVVASAIFALNALLCNPADEEALDETSSWYQGLVTPSLLPARTAEMIEEKRMGEQNEDNSEQETDADMAKRDLILGLVDRMLLLQRLHYILDSTHPQAPTVVGILEILTRVAQHSMQLAYEVGRSAKLMSLIFSQFLPTTWEPQDAKKPVSAVYGVPVPAAMRLVGCLCQAGRHIASSLLASYPLPNVLLRYLAVSSVNLQLSPREAENLQRESLKTWRILLSYGLAADVYLELQGLVSRLSDVGVHKPSDWDVGLAAVLESVLPVAALPAVKHRFNQKSSETVEEDMESPINWSHVDGTLPLIKLASERWLHYLAENYALQKPSLQLPTACLNFLATYYSKFEGQPTVNMVECLQQVEQWCSDSLLPFLNSFGFNAILAKLSSSSNLLCPSTEKRKEVSSCLPQFGCDRRESSVPVVGASSPFGFLLALCRLVYVLCKLHKDLITEVASTIVNHEDVVSYMRKVSFCPHAHLHSNCFTRFENILQYYIIRLASLTTGDEYLAHDLMSTVLFNPDFIPSHYQQMPMDVDSLVTHRIGEYLMPHDWVFLPLVELYNQTASVESSAQNNLSAAVISMVTSVLQWIFMLESWRRSALSHVSVTLKISRVMCVFLAGNDLFLEKSIYPYLASLFRCYTTPQLLDKMDFEENIPGISSFYDLYMLFLDQYEAVSFGDAVFGAFVLLPMQQSQSCLLRRAVWQERANLLRTLSIPVKEMLIAIERYLTPDETDVQLIQLYVGALLSGSVRHRWSPVLFLVAVHHTNRFLYYTQDTDHQDVRQRLWSRVLHCKDEDLRRTILHYKRADTSAQDNMELYSELPANRQKVFRDFQSQFNAQDTQCPGGHFPAGDCGDVGLPTTGECGSDADCATVDHGDYCCANHMCETHCFKPHHQN</sequence>
<evidence type="ECO:0000259" key="6">
    <source>
        <dbReference type="Pfam" id="PF08620"/>
    </source>
</evidence>
<feature type="compositionally biased region" description="Low complexity" evidence="5">
    <location>
        <begin position="80"/>
        <end position="93"/>
    </location>
</feature>
<dbReference type="Pfam" id="PF08620">
    <property type="entry name" value="RPAP1_C"/>
    <property type="match status" value="1"/>
</dbReference>
<dbReference type="SUPFAM" id="SSF48371">
    <property type="entry name" value="ARM repeat"/>
    <property type="match status" value="1"/>
</dbReference>